<reference evidence="2 3" key="1">
    <citation type="submission" date="2020-10" db="EMBL/GenBank/DDBJ databases">
        <title>Plant Genome Project.</title>
        <authorList>
            <person name="Zhang R.-G."/>
        </authorList>
    </citation>
    <scope>NUCLEOTIDE SEQUENCE [LARGE SCALE GENOMIC DNA]</scope>
    <source>
        <strain evidence="2">FAFU-HL-1</strain>
        <tissue evidence="2">Leaf</tissue>
    </source>
</reference>
<dbReference type="EMBL" id="JADGMS010000017">
    <property type="protein sequence ID" value="KAF9663696.1"/>
    <property type="molecule type" value="Genomic_DNA"/>
</dbReference>
<dbReference type="GO" id="GO:0031965">
    <property type="term" value="C:nuclear membrane"/>
    <property type="evidence" value="ECO:0007669"/>
    <property type="project" value="TreeGrafter"/>
</dbReference>
<accession>A0A835MJZ0</accession>
<dbReference type="AlphaFoldDB" id="A0A835MJZ0"/>
<feature type="region of interest" description="Disordered" evidence="1">
    <location>
        <begin position="1"/>
        <end position="20"/>
    </location>
</feature>
<comment type="caution">
    <text evidence="2">The sequence shown here is derived from an EMBL/GenBank/DDBJ whole genome shotgun (WGS) entry which is preliminary data.</text>
</comment>
<name>A0A835MJZ0_9ROSI</name>
<organism evidence="2 3">
    <name type="scientific">Salix dunnii</name>
    <dbReference type="NCBI Taxonomy" id="1413687"/>
    <lineage>
        <taxon>Eukaryota</taxon>
        <taxon>Viridiplantae</taxon>
        <taxon>Streptophyta</taxon>
        <taxon>Embryophyta</taxon>
        <taxon>Tracheophyta</taxon>
        <taxon>Spermatophyta</taxon>
        <taxon>Magnoliopsida</taxon>
        <taxon>eudicotyledons</taxon>
        <taxon>Gunneridae</taxon>
        <taxon>Pentapetalae</taxon>
        <taxon>rosids</taxon>
        <taxon>fabids</taxon>
        <taxon>Malpighiales</taxon>
        <taxon>Salicaceae</taxon>
        <taxon>Saliceae</taxon>
        <taxon>Salix</taxon>
    </lineage>
</organism>
<evidence type="ECO:0000313" key="3">
    <source>
        <dbReference type="Proteomes" id="UP000657918"/>
    </source>
</evidence>
<feature type="compositionally biased region" description="Polar residues" evidence="1">
    <location>
        <begin position="1"/>
        <end position="16"/>
    </location>
</feature>
<evidence type="ECO:0000313" key="2">
    <source>
        <dbReference type="EMBL" id="KAF9663696.1"/>
    </source>
</evidence>
<keyword evidence="3" id="KW-1185">Reference proteome</keyword>
<proteinExistence type="predicted"/>
<dbReference type="OrthoDB" id="444265at2759"/>
<dbReference type="Proteomes" id="UP000657918">
    <property type="component" value="Unassembled WGS sequence"/>
</dbReference>
<sequence>MLGATENGSAVNQVQQYDEHNQSPEYFSFQQELPETDSKGSSMIRESNADPWDIPGLRVEVNEVDTVKQGYRLLWVPLSRAYDMETPFVSPSEMTMLEEKREENIVFEEEIEDENLLATESKPAEVKMYQSNLAKDGKRWTVVADTASLVGKESRKSLQLLQGLKGTHLVIRKMGKIVVAKLLSRIHLLIGVDLDIRDP</sequence>
<protein>
    <submittedName>
        <fullName evidence="2">Uncharacterized protein</fullName>
    </submittedName>
</protein>
<gene>
    <name evidence="2" type="ORF">SADUNF_Sadunf17G0078900</name>
</gene>
<dbReference type="PANTHER" id="PTHR22593:SF8">
    <property type="entry name" value="FHA DOMAIN-CONTAINING PROTEIN PS1"/>
    <property type="match status" value="1"/>
</dbReference>
<dbReference type="PANTHER" id="PTHR22593">
    <property type="entry name" value="TRANSMEMBRANE PROTEIN 18"/>
    <property type="match status" value="1"/>
</dbReference>
<evidence type="ECO:0000256" key="1">
    <source>
        <dbReference type="SAM" id="MobiDB-lite"/>
    </source>
</evidence>